<dbReference type="EMBL" id="DS268675">
    <property type="protein sequence ID" value="EFO98016.1"/>
    <property type="molecule type" value="Genomic_DNA"/>
</dbReference>
<proteinExistence type="predicted"/>
<dbReference type="STRING" id="31234.E3NHF3"/>
<evidence type="ECO:0000313" key="2">
    <source>
        <dbReference type="Proteomes" id="UP000008281"/>
    </source>
</evidence>
<accession>E3NHF3</accession>
<dbReference type="InterPro" id="IPR036400">
    <property type="entry name" value="Cyt_B5-like_heme/steroid_sf"/>
</dbReference>
<reference evidence="1" key="1">
    <citation type="submission" date="2007-07" db="EMBL/GenBank/DDBJ databases">
        <title>PCAP assembly of the Caenorhabditis remanei genome.</title>
        <authorList>
            <consortium name="The Caenorhabditis remanei Sequencing Consortium"/>
            <person name="Wilson R.K."/>
        </authorList>
    </citation>
    <scope>NUCLEOTIDE SEQUENCE [LARGE SCALE GENOMIC DNA]</scope>
    <source>
        <strain evidence="1">PB4641</strain>
    </source>
</reference>
<organism evidence="2">
    <name type="scientific">Caenorhabditis remanei</name>
    <name type="common">Caenorhabditis vulgaris</name>
    <dbReference type="NCBI Taxonomy" id="31234"/>
    <lineage>
        <taxon>Eukaryota</taxon>
        <taxon>Metazoa</taxon>
        <taxon>Ecdysozoa</taxon>
        <taxon>Nematoda</taxon>
        <taxon>Chromadorea</taxon>
        <taxon>Rhabditida</taxon>
        <taxon>Rhabditina</taxon>
        <taxon>Rhabditomorpha</taxon>
        <taxon>Rhabditoidea</taxon>
        <taxon>Rhabditidae</taxon>
        <taxon>Peloderinae</taxon>
        <taxon>Caenorhabditis</taxon>
    </lineage>
</organism>
<dbReference type="FunCoup" id="E3NHF3">
    <property type="interactions" value="1522"/>
</dbReference>
<sequence length="122" mass="14330">MLQKMQVGEYELTVTDVTLIVVMLVALKRVLTWLMAGKVTEPKKYEVSPLKEQDMTMEEVQRMRQEEKRRLVVVKQKIYDLSGSQELYDHNRDVFEAKNGCGDEWEAICERKYPFVGKLVEN</sequence>
<protein>
    <submittedName>
        <fullName evidence="1">Uncharacterized protein</fullName>
    </submittedName>
</protein>
<dbReference type="Proteomes" id="UP000008281">
    <property type="component" value="Unassembled WGS sequence"/>
</dbReference>
<evidence type="ECO:0000313" key="1">
    <source>
        <dbReference type="EMBL" id="EFO98016.1"/>
    </source>
</evidence>
<keyword evidence="2" id="KW-1185">Reference proteome</keyword>
<dbReference type="SUPFAM" id="SSF55856">
    <property type="entry name" value="Cytochrome b5-like heme/steroid binding domain"/>
    <property type="match status" value="1"/>
</dbReference>
<gene>
    <name evidence="1" type="ORF">CRE_20566</name>
</gene>
<dbReference type="OrthoDB" id="5785648at2759"/>
<dbReference type="AlphaFoldDB" id="E3NHF3"/>
<dbReference type="OMA" id="PICARKY"/>
<dbReference type="HOGENOM" id="CLU_137540_0_0_1"/>
<name>E3NHF3_CAERE</name>
<dbReference type="eggNOG" id="ENOG502TI3X">
    <property type="taxonomic scope" value="Eukaryota"/>
</dbReference>